<reference evidence="1" key="1">
    <citation type="submission" date="2020-07" db="EMBL/GenBank/DDBJ databases">
        <title>The High-quality genome of the commercially important snow crab, Chionoecetes opilio.</title>
        <authorList>
            <person name="Jeong J.-H."/>
            <person name="Ryu S."/>
        </authorList>
    </citation>
    <scope>NUCLEOTIDE SEQUENCE</scope>
    <source>
        <strain evidence="1">MADBK_172401_WGS</strain>
        <tissue evidence="1">Digestive gland</tissue>
    </source>
</reference>
<comment type="caution">
    <text evidence="1">The sequence shown here is derived from an EMBL/GenBank/DDBJ whole genome shotgun (WGS) entry which is preliminary data.</text>
</comment>
<dbReference type="OrthoDB" id="7540217at2759"/>
<name>A0A8J4Y7I0_CHIOP</name>
<keyword evidence="2" id="KW-1185">Reference proteome</keyword>
<proteinExistence type="predicted"/>
<dbReference type="EMBL" id="JACEEZ010009002">
    <property type="protein sequence ID" value="KAG0722858.1"/>
    <property type="molecule type" value="Genomic_DNA"/>
</dbReference>
<protein>
    <submittedName>
        <fullName evidence="1">Uncharacterized protein</fullName>
    </submittedName>
</protein>
<evidence type="ECO:0000313" key="2">
    <source>
        <dbReference type="Proteomes" id="UP000770661"/>
    </source>
</evidence>
<dbReference type="Proteomes" id="UP000770661">
    <property type="component" value="Unassembled WGS sequence"/>
</dbReference>
<evidence type="ECO:0000313" key="1">
    <source>
        <dbReference type="EMBL" id="KAG0722858.1"/>
    </source>
</evidence>
<sequence>MESFTFLHLWKRHAVLMLISAGHSSSRISELLKVTEQFVRTVRRESISSDYDYEGVAERKHSRRSDTIRDAEFVTKLQAMVDEDPSQSIARELSEVCLRAP</sequence>
<gene>
    <name evidence="1" type="ORF">GWK47_043773</name>
</gene>
<organism evidence="1 2">
    <name type="scientific">Chionoecetes opilio</name>
    <name type="common">Atlantic snow crab</name>
    <name type="synonym">Cancer opilio</name>
    <dbReference type="NCBI Taxonomy" id="41210"/>
    <lineage>
        <taxon>Eukaryota</taxon>
        <taxon>Metazoa</taxon>
        <taxon>Ecdysozoa</taxon>
        <taxon>Arthropoda</taxon>
        <taxon>Crustacea</taxon>
        <taxon>Multicrustacea</taxon>
        <taxon>Malacostraca</taxon>
        <taxon>Eumalacostraca</taxon>
        <taxon>Eucarida</taxon>
        <taxon>Decapoda</taxon>
        <taxon>Pleocyemata</taxon>
        <taxon>Brachyura</taxon>
        <taxon>Eubrachyura</taxon>
        <taxon>Majoidea</taxon>
        <taxon>Majidae</taxon>
        <taxon>Chionoecetes</taxon>
    </lineage>
</organism>
<accession>A0A8J4Y7I0</accession>
<dbReference type="AlphaFoldDB" id="A0A8J4Y7I0"/>